<dbReference type="SMART" id="SM01144">
    <property type="entry name" value="DTW"/>
    <property type="match status" value="1"/>
</dbReference>
<gene>
    <name evidence="7" type="primary">103490622</name>
</gene>
<evidence type="ECO:0000256" key="4">
    <source>
        <dbReference type="ARBA" id="ARBA00022694"/>
    </source>
</evidence>
<name>A0A1S4DXU3_CUCME</name>
<dbReference type="PANTHER" id="PTHR21392">
    <property type="entry name" value="TRNA-URIDINE AMINOCARBOXYPROPYLTRANSFERASE 2"/>
    <property type="match status" value="1"/>
</dbReference>
<sequence length="346" mass="38202">MVSTLRAFTPTFNRYPSRAFSIKTQMGSITGNPDGHSSTSKPTETPITLQEWQGWGSTSPVPTMVTEIIDELKVLEKNVDAQMSFGGNGGKLQVCHKPIGYVFRLFFYFVTSWLILQQSLLNPILNYCFYIPCNHSTHLDIANGVNNNTGKLLLQVFGVEATTLSLYGIAEHEEIMWNAFKLAGKSKVCCLYPNKNATSKGIQEAFGSELSTKQENTQQLTDGDGILNFILIDGTWSNSAAMFNRLKEQAILVWGEDIPCISLSTGSSAMHKLRPQPSWDRTCTAAAAASLLSELQIVPKFSSVDFGKQGEALEDALEVLLEALTARRIRMGRSITRKVRHASSFC</sequence>
<protein>
    <recommendedName>
        <fullName evidence="1">tRNA-uridine aminocarboxypropyltransferase</fullName>
        <ecNumber evidence="1">2.5.1.25</ecNumber>
    </recommendedName>
</protein>
<feature type="domain" description="DTW" evidence="6">
    <location>
        <begin position="104"/>
        <end position="333"/>
    </location>
</feature>
<keyword evidence="3" id="KW-0949">S-adenosyl-L-methionine</keyword>
<dbReference type="InterPro" id="IPR005636">
    <property type="entry name" value="DTW"/>
</dbReference>
<proteinExistence type="predicted"/>
<evidence type="ECO:0000256" key="5">
    <source>
        <dbReference type="ARBA" id="ARBA00048718"/>
    </source>
</evidence>
<dbReference type="InterPro" id="IPR039262">
    <property type="entry name" value="DTWD2/TAPT"/>
</dbReference>
<evidence type="ECO:0000256" key="1">
    <source>
        <dbReference type="ARBA" id="ARBA00012386"/>
    </source>
</evidence>
<dbReference type="Gramene" id="MELO3C013617.2.1">
    <property type="protein sequence ID" value="MELO3C013617.2.1"/>
    <property type="gene ID" value="MELO3C013617.2"/>
</dbReference>
<dbReference type="AlphaFoldDB" id="A0A1S4DXU3"/>
<dbReference type="EC" id="2.5.1.25" evidence="1"/>
<evidence type="ECO:0000313" key="7">
    <source>
        <dbReference type="EnsemblPlants" id="MELO3C013617.2.1"/>
    </source>
</evidence>
<accession>A0A1S4DXU3</accession>
<dbReference type="Pfam" id="PF03942">
    <property type="entry name" value="DTW"/>
    <property type="match status" value="1"/>
</dbReference>
<dbReference type="GO" id="GO:0016432">
    <property type="term" value="F:tRNA-uridine aminocarboxypropyltransferase activity"/>
    <property type="evidence" value="ECO:0007669"/>
    <property type="project" value="UniProtKB-EC"/>
</dbReference>
<evidence type="ECO:0000256" key="2">
    <source>
        <dbReference type="ARBA" id="ARBA00022679"/>
    </source>
</evidence>
<keyword evidence="4" id="KW-0819">tRNA processing</keyword>
<organism evidence="7">
    <name type="scientific">Cucumis melo</name>
    <name type="common">Muskmelon</name>
    <dbReference type="NCBI Taxonomy" id="3656"/>
    <lineage>
        <taxon>Eukaryota</taxon>
        <taxon>Viridiplantae</taxon>
        <taxon>Streptophyta</taxon>
        <taxon>Embryophyta</taxon>
        <taxon>Tracheophyta</taxon>
        <taxon>Spermatophyta</taxon>
        <taxon>Magnoliopsida</taxon>
        <taxon>eudicotyledons</taxon>
        <taxon>Gunneridae</taxon>
        <taxon>Pentapetalae</taxon>
        <taxon>rosids</taxon>
        <taxon>fabids</taxon>
        <taxon>Cucurbitales</taxon>
        <taxon>Cucurbitaceae</taxon>
        <taxon>Benincaseae</taxon>
        <taxon>Cucumis</taxon>
    </lineage>
</organism>
<evidence type="ECO:0000259" key="6">
    <source>
        <dbReference type="SMART" id="SM01144"/>
    </source>
</evidence>
<dbReference type="PANTHER" id="PTHR21392:SF4">
    <property type="entry name" value="TRNA-URIDINE AMINOCARBOXYPROPYLTRANSFERASE"/>
    <property type="match status" value="1"/>
</dbReference>
<keyword evidence="2" id="KW-0808">Transferase</keyword>
<reference evidence="7" key="1">
    <citation type="submission" date="2023-03" db="UniProtKB">
        <authorList>
            <consortium name="EnsemblPlants"/>
        </authorList>
    </citation>
    <scope>IDENTIFICATION</scope>
</reference>
<dbReference type="GO" id="GO:0008033">
    <property type="term" value="P:tRNA processing"/>
    <property type="evidence" value="ECO:0007669"/>
    <property type="project" value="UniProtKB-KW"/>
</dbReference>
<comment type="catalytic activity">
    <reaction evidence="5">
        <text>a uridine in tRNA + S-adenosyl-L-methionine = a 3-[(3S)-3-amino-3-carboxypropyl]uridine in tRNA + S-methyl-5'-thioadenosine + H(+)</text>
        <dbReference type="Rhea" id="RHEA:62432"/>
        <dbReference type="Rhea" id="RHEA-COMP:13339"/>
        <dbReference type="Rhea" id="RHEA-COMP:16092"/>
        <dbReference type="ChEBI" id="CHEBI:15378"/>
        <dbReference type="ChEBI" id="CHEBI:17509"/>
        <dbReference type="ChEBI" id="CHEBI:59789"/>
        <dbReference type="ChEBI" id="CHEBI:65315"/>
        <dbReference type="ChEBI" id="CHEBI:82930"/>
        <dbReference type="EC" id="2.5.1.25"/>
    </reaction>
</comment>
<dbReference type="eggNOG" id="ENOG502QRX3">
    <property type="taxonomic scope" value="Eukaryota"/>
</dbReference>
<dbReference type="EnsemblPlants" id="MELO3C013617.2.1">
    <property type="protein sequence ID" value="MELO3C013617.2.1"/>
    <property type="gene ID" value="MELO3C013617.2"/>
</dbReference>
<evidence type="ECO:0000256" key="3">
    <source>
        <dbReference type="ARBA" id="ARBA00022691"/>
    </source>
</evidence>